<evidence type="ECO:0000313" key="3">
    <source>
        <dbReference type="EMBL" id="KAK7524834.1"/>
    </source>
</evidence>
<keyword evidence="1" id="KW-0732">Signal</keyword>
<gene>
    <name evidence="3" type="ORF">IWZ03DRAFT_341055</name>
</gene>
<accession>A0ABR1L306</accession>
<dbReference type="InterPro" id="IPR052538">
    <property type="entry name" value="Flavonoid_dioxygenase-like"/>
</dbReference>
<evidence type="ECO:0000256" key="1">
    <source>
        <dbReference type="SAM" id="SignalP"/>
    </source>
</evidence>
<dbReference type="InterPro" id="IPR011051">
    <property type="entry name" value="RmlC_Cupin_sf"/>
</dbReference>
<protein>
    <submittedName>
        <fullName evidence="3">RmlC-like cupin domain-containing protein</fullName>
    </submittedName>
</protein>
<feature type="domain" description="Cupin type-1" evidence="2">
    <location>
        <begin position="92"/>
        <end position="147"/>
    </location>
</feature>
<feature type="chain" id="PRO_5046892186" evidence="1">
    <location>
        <begin position="20"/>
        <end position="392"/>
    </location>
</feature>
<proteinExistence type="predicted"/>
<dbReference type="SUPFAM" id="SSF51182">
    <property type="entry name" value="RmlC-like cupins"/>
    <property type="match status" value="1"/>
</dbReference>
<organism evidence="3 4">
    <name type="scientific">Phyllosticta citriasiana</name>
    <dbReference type="NCBI Taxonomy" id="595635"/>
    <lineage>
        <taxon>Eukaryota</taxon>
        <taxon>Fungi</taxon>
        <taxon>Dikarya</taxon>
        <taxon>Ascomycota</taxon>
        <taxon>Pezizomycotina</taxon>
        <taxon>Dothideomycetes</taxon>
        <taxon>Dothideomycetes incertae sedis</taxon>
        <taxon>Botryosphaeriales</taxon>
        <taxon>Phyllostictaceae</taxon>
        <taxon>Phyllosticta</taxon>
    </lineage>
</organism>
<comment type="caution">
    <text evidence="3">The sequence shown here is derived from an EMBL/GenBank/DDBJ whole genome shotgun (WGS) entry which is preliminary data.</text>
</comment>
<keyword evidence="4" id="KW-1185">Reference proteome</keyword>
<dbReference type="Proteomes" id="UP001363622">
    <property type="component" value="Unassembled WGS sequence"/>
</dbReference>
<dbReference type="Pfam" id="PF00190">
    <property type="entry name" value="Cupin_1"/>
    <property type="match status" value="1"/>
</dbReference>
<dbReference type="CDD" id="cd02215">
    <property type="entry name" value="cupin_QDO_N_C"/>
    <property type="match status" value="1"/>
</dbReference>
<evidence type="ECO:0000259" key="2">
    <source>
        <dbReference type="Pfam" id="PF00190"/>
    </source>
</evidence>
<evidence type="ECO:0000313" key="4">
    <source>
        <dbReference type="Proteomes" id="UP001363622"/>
    </source>
</evidence>
<dbReference type="EMBL" id="JBBPHU010000001">
    <property type="protein sequence ID" value="KAK7524834.1"/>
    <property type="molecule type" value="Genomic_DNA"/>
</dbReference>
<dbReference type="InterPro" id="IPR006045">
    <property type="entry name" value="Cupin_1"/>
</dbReference>
<dbReference type="Gene3D" id="2.60.120.10">
    <property type="entry name" value="Jelly Rolls"/>
    <property type="match status" value="2"/>
</dbReference>
<name>A0ABR1L306_9PEZI</name>
<sequence length="392" mass="41248">MKANLLAGALASVLPLASAAPKSTAFSGSSNANDLFVLTAPQEPKPYILPKMAGRAVSVGQQIYRFSVTGNASAGAFTLMQTNAPSSTSLGVLPHVHKEHYENFYCTKGRLQLWAQSNSTTNATQQARVLTQGDYGAVPQGTIHTFQITDPDTQLTGVISPGGFEELFIAIGDGAFTSSTGSEYVPAASNSSSSSSGAGSSASLISALQSFDVYSQLDFVPRRDLVNGSVGDAAGAWHSSANALAKNTHEPAFVAKGYGPKYLWRGAAGSGQYAIVAPLVTETQSAGNFTMGTITLSPRSANASAPLSKSSFPVHTALQIEEGEIVIEIDGFAGQARAIQGDVVFVPRDIKWSWWATRPFTKVLYVSGGTGGVEEQFMQEGESWDWITYPIA</sequence>
<feature type="signal peptide" evidence="1">
    <location>
        <begin position="1"/>
        <end position="19"/>
    </location>
</feature>
<dbReference type="PANTHER" id="PTHR43346">
    <property type="entry name" value="LIGAND BINDING DOMAIN PROTEIN, PUTATIVE (AFU_ORTHOLOGUE AFUA_6G14370)-RELATED"/>
    <property type="match status" value="1"/>
</dbReference>
<dbReference type="InterPro" id="IPR014710">
    <property type="entry name" value="RmlC-like_jellyroll"/>
</dbReference>
<reference evidence="3 4" key="1">
    <citation type="submission" date="2024-04" db="EMBL/GenBank/DDBJ databases">
        <title>Phyllosticta paracitricarpa is synonymous to the EU quarantine fungus P. citricarpa based on phylogenomic analyses.</title>
        <authorList>
            <consortium name="Lawrence Berkeley National Laboratory"/>
            <person name="Van Ingen-Buijs V.A."/>
            <person name="Van Westerhoven A.C."/>
            <person name="Haridas S."/>
            <person name="Skiadas P."/>
            <person name="Martin F."/>
            <person name="Groenewald J.Z."/>
            <person name="Crous P.W."/>
            <person name="Seidl M.F."/>
        </authorList>
    </citation>
    <scope>NUCLEOTIDE SEQUENCE [LARGE SCALE GENOMIC DNA]</scope>
    <source>
        <strain evidence="3 4">CBS 123371</strain>
    </source>
</reference>
<dbReference type="PANTHER" id="PTHR43346:SF1">
    <property type="entry name" value="QUERCETIN 2,3-DIOXYGENASE-RELATED"/>
    <property type="match status" value="1"/>
</dbReference>